<reference evidence="2 3" key="1">
    <citation type="submission" date="2024-01" db="EMBL/GenBank/DDBJ databases">
        <title>Pedobacter sp. nov., isolated from oil-contaminated soil.</title>
        <authorList>
            <person name="Le N.T.T."/>
        </authorList>
    </citation>
    <scope>NUCLEOTIDE SEQUENCE [LARGE SCALE GENOMIC DNA]</scope>
    <source>
        <strain evidence="2 3">VNH31</strain>
    </source>
</reference>
<sequence length="130" mass="14418">MKKLLFICALLLGTISMANAQGGGRQMATPEERAKRSTDMLVERLKLNDDQKASVTKIYLEQSKAQSTLMQEAAGDREAMRSKMEKMTTEVNAKIEALLTDAQKKDFKAYLEERAKQMQNRQMGGGGGGK</sequence>
<gene>
    <name evidence="2" type="ORF">VRU49_11100</name>
</gene>
<keyword evidence="1" id="KW-0732">Signal</keyword>
<organism evidence="2 3">
    <name type="scientific">Pedobacter flavus</name>
    <dbReference type="NCBI Taxonomy" id="3113906"/>
    <lineage>
        <taxon>Bacteria</taxon>
        <taxon>Pseudomonadati</taxon>
        <taxon>Bacteroidota</taxon>
        <taxon>Sphingobacteriia</taxon>
        <taxon>Sphingobacteriales</taxon>
        <taxon>Sphingobacteriaceae</taxon>
        <taxon>Pedobacter</taxon>
    </lineage>
</organism>
<feature type="signal peptide" evidence="1">
    <location>
        <begin position="1"/>
        <end position="20"/>
    </location>
</feature>
<name>A0ABU7H415_9SPHI</name>
<protein>
    <recommendedName>
        <fullName evidence="4">Periplasmic heavy metal sensor</fullName>
    </recommendedName>
</protein>
<keyword evidence="3" id="KW-1185">Reference proteome</keyword>
<dbReference type="Proteomes" id="UP001337681">
    <property type="component" value="Unassembled WGS sequence"/>
</dbReference>
<proteinExistence type="predicted"/>
<dbReference type="RefSeq" id="WP_330146853.1">
    <property type="nucleotide sequence ID" value="NZ_JAZDQU010000002.1"/>
</dbReference>
<evidence type="ECO:0000313" key="3">
    <source>
        <dbReference type="Proteomes" id="UP001337681"/>
    </source>
</evidence>
<dbReference type="EMBL" id="JAZDQU010000002">
    <property type="protein sequence ID" value="MEE1885963.1"/>
    <property type="molecule type" value="Genomic_DNA"/>
</dbReference>
<evidence type="ECO:0000256" key="1">
    <source>
        <dbReference type="SAM" id="SignalP"/>
    </source>
</evidence>
<evidence type="ECO:0008006" key="4">
    <source>
        <dbReference type="Google" id="ProtNLM"/>
    </source>
</evidence>
<evidence type="ECO:0000313" key="2">
    <source>
        <dbReference type="EMBL" id="MEE1885963.1"/>
    </source>
</evidence>
<accession>A0ABU7H415</accession>
<feature type="chain" id="PRO_5045058116" description="Periplasmic heavy metal sensor" evidence="1">
    <location>
        <begin position="21"/>
        <end position="130"/>
    </location>
</feature>
<comment type="caution">
    <text evidence="2">The sequence shown here is derived from an EMBL/GenBank/DDBJ whole genome shotgun (WGS) entry which is preliminary data.</text>
</comment>